<name>A0A6I4P1W3_9MICO</name>
<dbReference type="Proteomes" id="UP000438182">
    <property type="component" value="Unassembled WGS sequence"/>
</dbReference>
<dbReference type="RefSeq" id="WP_160425892.1">
    <property type="nucleotide sequence ID" value="NZ_WSTA01000066.1"/>
</dbReference>
<evidence type="ECO:0008006" key="4">
    <source>
        <dbReference type="Google" id="ProtNLM"/>
    </source>
</evidence>
<comment type="caution">
    <text evidence="2">The sequence shown here is derived from an EMBL/GenBank/DDBJ whole genome shotgun (WGS) entry which is preliminary data.</text>
</comment>
<keyword evidence="3" id="KW-1185">Reference proteome</keyword>
<feature type="transmembrane region" description="Helical" evidence="1">
    <location>
        <begin position="100"/>
        <end position="120"/>
    </location>
</feature>
<dbReference type="EMBL" id="WSTA01000066">
    <property type="protein sequence ID" value="MWB99552.1"/>
    <property type="molecule type" value="Genomic_DNA"/>
</dbReference>
<gene>
    <name evidence="2" type="ORF">GB864_13460</name>
</gene>
<feature type="transmembrane region" description="Helical" evidence="1">
    <location>
        <begin position="40"/>
        <end position="61"/>
    </location>
</feature>
<organism evidence="2 3">
    <name type="scientific">Agromyces seonyuensis</name>
    <dbReference type="NCBI Taxonomy" id="2662446"/>
    <lineage>
        <taxon>Bacteria</taxon>
        <taxon>Bacillati</taxon>
        <taxon>Actinomycetota</taxon>
        <taxon>Actinomycetes</taxon>
        <taxon>Micrococcales</taxon>
        <taxon>Microbacteriaceae</taxon>
        <taxon>Agromyces</taxon>
    </lineage>
</organism>
<evidence type="ECO:0000313" key="2">
    <source>
        <dbReference type="EMBL" id="MWB99552.1"/>
    </source>
</evidence>
<proteinExistence type="predicted"/>
<feature type="transmembrane region" description="Helical" evidence="1">
    <location>
        <begin position="73"/>
        <end position="94"/>
    </location>
</feature>
<evidence type="ECO:0000313" key="3">
    <source>
        <dbReference type="Proteomes" id="UP000438182"/>
    </source>
</evidence>
<dbReference type="AlphaFoldDB" id="A0A6I4P1W3"/>
<keyword evidence="1" id="KW-0472">Membrane</keyword>
<feature type="transmembrane region" description="Helical" evidence="1">
    <location>
        <begin position="12"/>
        <end position="34"/>
    </location>
</feature>
<protein>
    <recommendedName>
        <fullName evidence="4">Histidinol dehydrogenase</fullName>
    </recommendedName>
</protein>
<reference evidence="2 3" key="1">
    <citation type="submission" date="2019-12" db="EMBL/GenBank/DDBJ databases">
        <authorList>
            <person name="Kim Y.S."/>
        </authorList>
    </citation>
    <scope>NUCLEOTIDE SEQUENCE [LARGE SCALE GENOMIC DNA]</scope>
    <source>
        <strain evidence="2 3">MMS17-SY077</strain>
    </source>
</reference>
<keyword evidence="1" id="KW-1133">Transmembrane helix</keyword>
<accession>A0A6I4P1W3</accession>
<keyword evidence="1" id="KW-0812">Transmembrane</keyword>
<evidence type="ECO:0000256" key="1">
    <source>
        <dbReference type="SAM" id="Phobius"/>
    </source>
</evidence>
<sequence>MSGIFGGRWGEGLLGLVLGLLYGFIATIGHQQVWRIGDVVLPWGLVLAILGAGALVAALRLSFESRLGSIGGAVGLVGMVALLTLPGAGGSVLVPNNLLGMVWVVAPALIAAIVLAWPRLPQRRGS</sequence>